<dbReference type="GO" id="GO:0008836">
    <property type="term" value="F:diaminopimelate decarboxylase activity"/>
    <property type="evidence" value="ECO:0007669"/>
    <property type="project" value="UniProtKB-UniRule"/>
</dbReference>
<dbReference type="PROSITE" id="PS00878">
    <property type="entry name" value="ODR_DC_2_1"/>
    <property type="match status" value="1"/>
</dbReference>
<feature type="binding site" evidence="5">
    <location>
        <begin position="266"/>
        <end position="269"/>
    </location>
    <ligand>
        <name>pyridoxal 5'-phosphate</name>
        <dbReference type="ChEBI" id="CHEBI:597326"/>
    </ligand>
</feature>
<dbReference type="InterPro" id="IPR022657">
    <property type="entry name" value="De-COase2_CS"/>
</dbReference>
<keyword evidence="5 8" id="KW-0457">Lysine biosynthesis</keyword>
<evidence type="ECO:0000256" key="1">
    <source>
        <dbReference type="ARBA" id="ARBA00001933"/>
    </source>
</evidence>
<comment type="similarity">
    <text evidence="5">Belongs to the Orn/Lys/Arg decarboxylase class-II family. LysA subfamily.</text>
</comment>
<feature type="binding site" evidence="5">
    <location>
        <position position="309"/>
    </location>
    <ligand>
        <name>substrate</name>
    </ligand>
</feature>
<dbReference type="Gene3D" id="3.20.20.10">
    <property type="entry name" value="Alanine racemase"/>
    <property type="match status" value="1"/>
</dbReference>
<feature type="domain" description="Orn/DAP/Arg decarboxylase 2 N-terminal" evidence="10">
    <location>
        <begin position="32"/>
        <end position="273"/>
    </location>
</feature>
<feature type="binding site" evidence="5">
    <location>
        <position position="366"/>
    </location>
    <ligand>
        <name>substrate</name>
    </ligand>
</feature>
<dbReference type="HAMAP" id="MF_02120">
    <property type="entry name" value="LysA"/>
    <property type="match status" value="1"/>
</dbReference>
<dbReference type="InterPro" id="IPR000183">
    <property type="entry name" value="Orn/DAP/Arg_de-COase"/>
</dbReference>
<evidence type="ECO:0000259" key="10">
    <source>
        <dbReference type="Pfam" id="PF02784"/>
    </source>
</evidence>
<dbReference type="Pfam" id="PF00278">
    <property type="entry name" value="Orn_DAP_Arg_deC"/>
    <property type="match status" value="1"/>
</dbReference>
<comment type="cofactor">
    <cofactor evidence="1 5 7 8">
        <name>pyridoxal 5'-phosphate</name>
        <dbReference type="ChEBI" id="CHEBI:597326"/>
    </cofactor>
</comment>
<dbReference type="FunFam" id="3.20.20.10:FF:000003">
    <property type="entry name" value="Diaminopimelate decarboxylase"/>
    <property type="match status" value="1"/>
</dbReference>
<dbReference type="InterPro" id="IPR022653">
    <property type="entry name" value="De-COase2_pyr-phos_BS"/>
</dbReference>
<evidence type="ECO:0000256" key="2">
    <source>
        <dbReference type="ARBA" id="ARBA00022793"/>
    </source>
</evidence>
<dbReference type="InterPro" id="IPR009006">
    <property type="entry name" value="Ala_racemase/Decarboxylase_C"/>
</dbReference>
<dbReference type="Proteomes" id="UP000215355">
    <property type="component" value="Chromosome 1"/>
</dbReference>
<dbReference type="PANTHER" id="PTHR43727:SF2">
    <property type="entry name" value="GROUP IV DECARBOXYLASE"/>
    <property type="match status" value="1"/>
</dbReference>
<comment type="subunit">
    <text evidence="5">Homodimer.</text>
</comment>
<keyword evidence="5" id="KW-0028">Amino-acid biosynthesis</keyword>
<feature type="binding site" evidence="5">
    <location>
        <position position="305"/>
    </location>
    <ligand>
        <name>substrate</name>
    </ligand>
</feature>
<dbReference type="InterPro" id="IPR029066">
    <property type="entry name" value="PLP-binding_barrel"/>
</dbReference>
<dbReference type="SUPFAM" id="SSF50621">
    <property type="entry name" value="Alanine racemase C-terminal domain-like"/>
    <property type="match status" value="1"/>
</dbReference>
<feature type="binding site" evidence="5">
    <location>
        <position position="366"/>
    </location>
    <ligand>
        <name>pyridoxal 5'-phosphate</name>
        <dbReference type="ChEBI" id="CHEBI:597326"/>
    </ligand>
</feature>
<dbReference type="CDD" id="cd06828">
    <property type="entry name" value="PLPDE_III_DapDC"/>
    <property type="match status" value="1"/>
</dbReference>
<dbReference type="InterPro" id="IPR002986">
    <property type="entry name" value="DAP_deCOOHase_LysA"/>
</dbReference>
<dbReference type="PROSITE" id="PS00879">
    <property type="entry name" value="ODR_DC_2_2"/>
    <property type="match status" value="1"/>
</dbReference>
<dbReference type="RefSeq" id="WP_093096711.1">
    <property type="nucleotide sequence ID" value="NZ_FNGK01000001.1"/>
</dbReference>
<evidence type="ECO:0000256" key="3">
    <source>
        <dbReference type="ARBA" id="ARBA00022898"/>
    </source>
</evidence>
<evidence type="ECO:0000256" key="4">
    <source>
        <dbReference type="ARBA" id="ARBA00023239"/>
    </source>
</evidence>
<accession>A0AAJ4XC45</accession>
<evidence type="ECO:0000313" key="11">
    <source>
        <dbReference type="EMBL" id="SNV50951.1"/>
    </source>
</evidence>
<gene>
    <name evidence="5 11" type="primary">lysA</name>
    <name evidence="11" type="ORF">SAMEA4412673_02221</name>
</gene>
<dbReference type="PRINTS" id="PR01179">
    <property type="entry name" value="ODADCRBXLASE"/>
</dbReference>
<dbReference type="GO" id="GO:0030170">
    <property type="term" value="F:pyridoxal phosphate binding"/>
    <property type="evidence" value="ECO:0007669"/>
    <property type="project" value="UniProtKB-UniRule"/>
</dbReference>
<dbReference type="Gene3D" id="2.40.37.10">
    <property type="entry name" value="Lyase, Ornithine Decarboxylase, Chain A, domain 1"/>
    <property type="match status" value="1"/>
</dbReference>
<organism evidence="11 12">
    <name type="scientific">Sphingobacterium mizutaii</name>
    <dbReference type="NCBI Taxonomy" id="1010"/>
    <lineage>
        <taxon>Bacteria</taxon>
        <taxon>Pseudomonadati</taxon>
        <taxon>Bacteroidota</taxon>
        <taxon>Sphingobacteriia</taxon>
        <taxon>Sphingobacteriales</taxon>
        <taxon>Sphingobacteriaceae</taxon>
        <taxon>Sphingobacterium</taxon>
    </lineage>
</organism>
<dbReference type="Pfam" id="PF02784">
    <property type="entry name" value="Orn_Arg_deC_N"/>
    <property type="match status" value="1"/>
</dbReference>
<proteinExistence type="inferred from homology"/>
<dbReference type="InterPro" id="IPR022643">
    <property type="entry name" value="De-COase2_C"/>
</dbReference>
<comment type="catalytic activity">
    <reaction evidence="5 8">
        <text>meso-2,6-diaminopimelate + H(+) = L-lysine + CO2</text>
        <dbReference type="Rhea" id="RHEA:15101"/>
        <dbReference type="ChEBI" id="CHEBI:15378"/>
        <dbReference type="ChEBI" id="CHEBI:16526"/>
        <dbReference type="ChEBI" id="CHEBI:32551"/>
        <dbReference type="ChEBI" id="CHEBI:57791"/>
        <dbReference type="EC" id="4.1.1.20"/>
    </reaction>
</comment>
<feature type="modified residue" description="N6-(pyridoxal phosphate)lysine" evidence="5 7">
    <location>
        <position position="49"/>
    </location>
</feature>
<name>A0AAJ4XC45_9SPHI</name>
<dbReference type="GO" id="GO:0009089">
    <property type="term" value="P:lysine biosynthetic process via diaminopimelate"/>
    <property type="evidence" value="ECO:0007669"/>
    <property type="project" value="UniProtKB-UniRule"/>
</dbReference>
<sequence>MNINQIDLGRLKEYETPFYYYDLDLLNETLDKAKAAADKRGFHVHYALKANFNDRILGLIQSKGFGADCVSGNEVQKSIDSGFPANQITFAGVGKSDKEINLALSHNIFAFNVESIQELLVINELAAKQNVKAQVSLRINPNVDAHTHHYITTGLDENKFGVPNSELEKAASVLRECDHLDLLGLHFHVGSQITDINVFKSLCVKVNEWKNWFEERGTMIKVLNVGGGLGVDYHEPDAHPFADFEAYFDVFDKFLERTPQQEVHFELGRALVAQSGTLVSRVLYTKSGVKKNFLILDAGMTELMRPALYQAFHKIEKLGSNNNSTEKLNYDVVGPICESSDCFGKEVTLPVSERGDLIAIRTAGAYGEVMASKYNLRDEIRFVFSGEI</sequence>
<dbReference type="PRINTS" id="PR01181">
    <property type="entry name" value="DAPDCRBXLASE"/>
</dbReference>
<dbReference type="EMBL" id="LT906468">
    <property type="protein sequence ID" value="SNV50951.1"/>
    <property type="molecule type" value="Genomic_DNA"/>
</dbReference>
<evidence type="ECO:0000256" key="7">
    <source>
        <dbReference type="PIRSR" id="PIRSR600183-50"/>
    </source>
</evidence>
<comment type="function">
    <text evidence="5">Specifically catalyzes the decarboxylation of meso-diaminopimelate (meso-DAP) to L-lysine.</text>
</comment>
<evidence type="ECO:0000256" key="6">
    <source>
        <dbReference type="NCBIfam" id="TIGR01048"/>
    </source>
</evidence>
<keyword evidence="3 5" id="KW-0663">Pyridoxal phosphate</keyword>
<feature type="binding site" evidence="5">
    <location>
        <position position="228"/>
    </location>
    <ligand>
        <name>pyridoxal 5'-phosphate</name>
        <dbReference type="ChEBI" id="CHEBI:597326"/>
    </ligand>
</feature>
<dbReference type="EC" id="4.1.1.20" evidence="5 6"/>
<dbReference type="InterPro" id="IPR022644">
    <property type="entry name" value="De-COase2_N"/>
</dbReference>
<evidence type="ECO:0000256" key="5">
    <source>
        <dbReference type="HAMAP-Rule" id="MF_02120"/>
    </source>
</evidence>
<dbReference type="NCBIfam" id="TIGR01048">
    <property type="entry name" value="lysA"/>
    <property type="match status" value="1"/>
</dbReference>
<keyword evidence="4 5" id="KW-0456">Lyase</keyword>
<protein>
    <recommendedName>
        <fullName evidence="5 6">Diaminopimelate decarboxylase</fullName>
        <shortName evidence="5">DAP decarboxylase</shortName>
        <shortName evidence="5">DAPDC</shortName>
        <ecNumber evidence="5 6">4.1.1.20</ecNumber>
    </recommendedName>
</protein>
<comment type="pathway">
    <text evidence="5 8">Amino-acid biosynthesis; L-lysine biosynthesis via DAP pathway; L-lysine from DL-2,6-diaminopimelate: step 1/1.</text>
</comment>
<dbReference type="PANTHER" id="PTHR43727">
    <property type="entry name" value="DIAMINOPIMELATE DECARBOXYLASE"/>
    <property type="match status" value="1"/>
</dbReference>
<feature type="binding site" evidence="5">
    <location>
        <position position="269"/>
    </location>
    <ligand>
        <name>substrate</name>
    </ligand>
</feature>
<evidence type="ECO:0000256" key="8">
    <source>
        <dbReference type="RuleBase" id="RU003738"/>
    </source>
</evidence>
<feature type="binding site" evidence="5">
    <location>
        <position position="338"/>
    </location>
    <ligand>
        <name>substrate</name>
    </ligand>
</feature>
<reference evidence="11 12" key="1">
    <citation type="submission" date="2017-06" db="EMBL/GenBank/DDBJ databases">
        <authorList>
            <consortium name="Pathogen Informatics"/>
        </authorList>
    </citation>
    <scope>NUCLEOTIDE SEQUENCE [LARGE SCALE GENOMIC DNA]</scope>
    <source>
        <strain evidence="11 12">NCTC12149</strain>
    </source>
</reference>
<evidence type="ECO:0000313" key="12">
    <source>
        <dbReference type="Proteomes" id="UP000215355"/>
    </source>
</evidence>
<dbReference type="AlphaFoldDB" id="A0AAJ4XC45"/>
<feature type="domain" description="Orn/DAP/Arg decarboxylase 2 C-terminal" evidence="9">
    <location>
        <begin position="18"/>
        <end position="364"/>
    </location>
</feature>
<dbReference type="SUPFAM" id="SSF51419">
    <property type="entry name" value="PLP-binding barrel"/>
    <property type="match status" value="1"/>
</dbReference>
<dbReference type="KEGG" id="smiz:4412673_02221"/>
<keyword evidence="2 5" id="KW-0210">Decarboxylase</keyword>
<evidence type="ECO:0000259" key="9">
    <source>
        <dbReference type="Pfam" id="PF00278"/>
    </source>
</evidence>
<feature type="active site" description="Proton donor" evidence="7">
    <location>
        <position position="337"/>
    </location>
</feature>